<name>A0A8I6WS47_HORVV</name>
<protein>
    <submittedName>
        <fullName evidence="3">Uncharacterized protein</fullName>
    </submittedName>
</protein>
<dbReference type="Proteomes" id="UP000011116">
    <property type="component" value="Chromosome 2H"/>
</dbReference>
<feature type="transmembrane region" description="Helical" evidence="2">
    <location>
        <begin position="238"/>
        <end position="258"/>
    </location>
</feature>
<dbReference type="EnsemblPlants" id="HORVU.MOREX.r3.2HG0152380.1">
    <property type="protein sequence ID" value="HORVU.MOREX.r3.2HG0152380.1.CDS1"/>
    <property type="gene ID" value="HORVU.MOREX.r3.2HG0152380"/>
</dbReference>
<feature type="compositionally biased region" description="Basic and acidic residues" evidence="1">
    <location>
        <begin position="61"/>
        <end position="91"/>
    </location>
</feature>
<keyword evidence="2" id="KW-1133">Transmembrane helix</keyword>
<keyword evidence="4" id="KW-1185">Reference proteome</keyword>
<evidence type="ECO:0000313" key="4">
    <source>
        <dbReference type="Proteomes" id="UP000011116"/>
    </source>
</evidence>
<keyword evidence="2" id="KW-0812">Transmembrane</keyword>
<reference evidence="3" key="2">
    <citation type="submission" date="2020-10" db="EMBL/GenBank/DDBJ databases">
        <authorList>
            <person name="Scholz U."/>
            <person name="Mascher M."/>
            <person name="Fiebig A."/>
        </authorList>
    </citation>
    <scope>NUCLEOTIDE SEQUENCE [LARGE SCALE GENOMIC DNA]</scope>
    <source>
        <strain evidence="3">cv. Morex</strain>
    </source>
</reference>
<dbReference type="PANTHER" id="PTHR48212">
    <property type="entry name" value="CCHC-TYPE DOMAIN-CONTAINING PROTEIN"/>
    <property type="match status" value="1"/>
</dbReference>
<sequence length="295" mass="33007">MNKIKTGKELFRKGTGKELVEEVRKIEKNINAGGTISSLLELSVAGISLDTCEVPIPSHSLQKDNIHEEEERPQSEDVLEAKAQDDPKLEFPNDQVEEPSSLTLEEVKEAVVLEDEELEIHLPIVIQECDVTGLSNPLDGMRPYDFFSSTLHYKIQSLKVDLKNHLLGDDDTHPVSGIAHISIDDTCSPHARSMLNDKYYHHASIELADSYYPKHVIYCYGYIIGYSIDDLEGISLPLAFSLLLSALSGFCLCTIYYMRTSFEVTFLGTLVDSKHGEEEKQGALMKKSEARAGMR</sequence>
<dbReference type="Gramene" id="HORVU.MOREX.r2.2HG0125330.1">
    <property type="protein sequence ID" value="HORVU.MOREX.r2.2HG0125330.1.CDS.1"/>
    <property type="gene ID" value="HORVU.MOREX.r2.2HG0125330"/>
</dbReference>
<accession>A0A8I6WS47</accession>
<evidence type="ECO:0000313" key="3">
    <source>
        <dbReference type="EnsemblPlants" id="HORVU.MOREX.r3.2HG0152380.1.CDS1"/>
    </source>
</evidence>
<feature type="region of interest" description="Disordered" evidence="1">
    <location>
        <begin position="59"/>
        <end position="100"/>
    </location>
</feature>
<evidence type="ECO:0000256" key="1">
    <source>
        <dbReference type="SAM" id="MobiDB-lite"/>
    </source>
</evidence>
<dbReference type="PANTHER" id="PTHR48212:SF1">
    <property type="entry name" value="CCHC-TYPE DOMAIN-CONTAINING PROTEIN"/>
    <property type="match status" value="1"/>
</dbReference>
<organism evidence="3 4">
    <name type="scientific">Hordeum vulgare subsp. vulgare</name>
    <name type="common">Domesticated barley</name>
    <dbReference type="NCBI Taxonomy" id="112509"/>
    <lineage>
        <taxon>Eukaryota</taxon>
        <taxon>Viridiplantae</taxon>
        <taxon>Streptophyta</taxon>
        <taxon>Embryophyta</taxon>
        <taxon>Tracheophyta</taxon>
        <taxon>Spermatophyta</taxon>
        <taxon>Magnoliopsida</taxon>
        <taxon>Liliopsida</taxon>
        <taxon>Poales</taxon>
        <taxon>Poaceae</taxon>
        <taxon>BOP clade</taxon>
        <taxon>Pooideae</taxon>
        <taxon>Triticodae</taxon>
        <taxon>Triticeae</taxon>
        <taxon>Hordeinae</taxon>
        <taxon>Hordeum</taxon>
    </lineage>
</organism>
<dbReference type="Gramene" id="HORVU.MOREX.r3.2HG0152380.1">
    <property type="protein sequence ID" value="HORVU.MOREX.r3.2HG0152380.1.CDS1"/>
    <property type="gene ID" value="HORVU.MOREX.r3.2HG0152380"/>
</dbReference>
<evidence type="ECO:0000256" key="2">
    <source>
        <dbReference type="SAM" id="Phobius"/>
    </source>
</evidence>
<reference evidence="3" key="3">
    <citation type="submission" date="2022-01" db="UniProtKB">
        <authorList>
            <consortium name="EnsemblPlants"/>
        </authorList>
    </citation>
    <scope>IDENTIFICATION</scope>
    <source>
        <strain evidence="3">subsp. vulgare</strain>
    </source>
</reference>
<dbReference type="AlphaFoldDB" id="A0A8I6WS47"/>
<keyword evidence="2" id="KW-0472">Membrane</keyword>
<proteinExistence type="predicted"/>
<reference evidence="4" key="1">
    <citation type="journal article" date="2012" name="Nature">
        <title>A physical, genetic and functional sequence assembly of the barley genome.</title>
        <authorList>
            <consortium name="The International Barley Genome Sequencing Consortium"/>
            <person name="Mayer K.F."/>
            <person name="Waugh R."/>
            <person name="Brown J.W."/>
            <person name="Schulman A."/>
            <person name="Langridge P."/>
            <person name="Platzer M."/>
            <person name="Fincher G.B."/>
            <person name="Muehlbauer G.J."/>
            <person name="Sato K."/>
            <person name="Close T.J."/>
            <person name="Wise R.P."/>
            <person name="Stein N."/>
        </authorList>
    </citation>
    <scope>NUCLEOTIDE SEQUENCE [LARGE SCALE GENOMIC DNA]</scope>
    <source>
        <strain evidence="4">cv. Morex</strain>
    </source>
</reference>